<feature type="domain" description="Mechanosensitive ion channel transmembrane helices 2/3" evidence="10">
    <location>
        <begin position="83"/>
        <end position="126"/>
    </location>
</feature>
<dbReference type="Pfam" id="PF05552">
    <property type="entry name" value="MS_channel_1st_1"/>
    <property type="match status" value="1"/>
</dbReference>
<dbReference type="InterPro" id="IPR010920">
    <property type="entry name" value="LSM_dom_sf"/>
</dbReference>
<dbReference type="InterPro" id="IPR008910">
    <property type="entry name" value="MSC_TM_helix"/>
</dbReference>
<gene>
    <name evidence="11" type="ORF">SAMN05421823_103104</name>
</gene>
<dbReference type="InterPro" id="IPR011066">
    <property type="entry name" value="MscS_channel_C_sf"/>
</dbReference>
<dbReference type="RefSeq" id="WP_089681007.1">
    <property type="nucleotide sequence ID" value="NZ_FNFO01000003.1"/>
</dbReference>
<feature type="transmembrane region" description="Helical" evidence="7">
    <location>
        <begin position="77"/>
        <end position="98"/>
    </location>
</feature>
<keyword evidence="4 7" id="KW-0812">Transmembrane</keyword>
<evidence type="ECO:0000256" key="4">
    <source>
        <dbReference type="ARBA" id="ARBA00022692"/>
    </source>
</evidence>
<dbReference type="InterPro" id="IPR049142">
    <property type="entry name" value="MS_channel_1st"/>
</dbReference>
<dbReference type="PANTHER" id="PTHR30221">
    <property type="entry name" value="SMALL-CONDUCTANCE MECHANOSENSITIVE CHANNEL"/>
    <property type="match status" value="1"/>
</dbReference>
<evidence type="ECO:0000256" key="2">
    <source>
        <dbReference type="ARBA" id="ARBA00008017"/>
    </source>
</evidence>
<sequence>MQEAQVEEAQVEEAQVNVNEAINGVWDKVTGWVEKIIIMLPNLVVAILIFLIFYFLGRLVRRIVDKPLHRLTHSRAIADLMVNLIFIGLVALGIFIALTVLQLQGAVTSLLAGAGIIGLALGFAFQDIAANFMAGMLMAVRRPIRVGDIIKSNDFFGTVMQINLRDTVIRTFQGQIVYLPNKDVYGSAIENYTMEERRRVDLDVGVSYGDDLRKVREITIKAIESLDMIDKEAGVTLFFKEFGDSSINFTVRYWVSFHKQPEYLTALSEGIIAIKEAYDANDIMIPFPIRTLDFGIKGGEKLWDNPLVLENGQDQGGH</sequence>
<dbReference type="Pfam" id="PF21082">
    <property type="entry name" value="MS_channel_3rd"/>
    <property type="match status" value="1"/>
</dbReference>
<dbReference type="InterPro" id="IPR006685">
    <property type="entry name" value="MscS_channel_2nd"/>
</dbReference>
<evidence type="ECO:0000256" key="3">
    <source>
        <dbReference type="ARBA" id="ARBA00022475"/>
    </source>
</evidence>
<dbReference type="InterPro" id="IPR049278">
    <property type="entry name" value="MS_channel_C"/>
</dbReference>
<dbReference type="GO" id="GO:0008381">
    <property type="term" value="F:mechanosensitive monoatomic ion channel activity"/>
    <property type="evidence" value="ECO:0007669"/>
    <property type="project" value="InterPro"/>
</dbReference>
<dbReference type="InterPro" id="IPR045275">
    <property type="entry name" value="MscS_archaea/bacteria_type"/>
</dbReference>
<keyword evidence="3" id="KW-1003">Cell membrane</keyword>
<dbReference type="EMBL" id="FNFO01000003">
    <property type="protein sequence ID" value="SDK62331.1"/>
    <property type="molecule type" value="Genomic_DNA"/>
</dbReference>
<dbReference type="OrthoDB" id="1522493at2"/>
<comment type="similarity">
    <text evidence="2">Belongs to the MscS (TC 1.A.23) family.</text>
</comment>
<name>A0A1G9DEL1_9BACT</name>
<dbReference type="AlphaFoldDB" id="A0A1G9DEL1"/>
<keyword evidence="12" id="KW-1185">Reference proteome</keyword>
<dbReference type="GO" id="GO:0005886">
    <property type="term" value="C:plasma membrane"/>
    <property type="evidence" value="ECO:0007669"/>
    <property type="project" value="UniProtKB-SubCell"/>
</dbReference>
<dbReference type="STRING" id="1075417.SAMN05421823_103104"/>
<dbReference type="InterPro" id="IPR011014">
    <property type="entry name" value="MscS_channel_TM-2"/>
</dbReference>
<keyword evidence="5 7" id="KW-1133">Transmembrane helix</keyword>
<dbReference type="SUPFAM" id="SSF82689">
    <property type="entry name" value="Mechanosensitive channel protein MscS (YggB), C-terminal domain"/>
    <property type="match status" value="1"/>
</dbReference>
<dbReference type="Gene3D" id="1.10.287.1260">
    <property type="match status" value="1"/>
</dbReference>
<dbReference type="Proteomes" id="UP000198510">
    <property type="component" value="Unassembled WGS sequence"/>
</dbReference>
<evidence type="ECO:0000313" key="12">
    <source>
        <dbReference type="Proteomes" id="UP000198510"/>
    </source>
</evidence>
<protein>
    <submittedName>
        <fullName evidence="11">Conserved TM helix</fullName>
    </submittedName>
</protein>
<dbReference type="Gene3D" id="2.30.30.60">
    <property type="match status" value="1"/>
</dbReference>
<evidence type="ECO:0000259" key="8">
    <source>
        <dbReference type="Pfam" id="PF00924"/>
    </source>
</evidence>
<dbReference type="InterPro" id="IPR023408">
    <property type="entry name" value="MscS_beta-dom_sf"/>
</dbReference>
<reference evidence="11 12" key="1">
    <citation type="submission" date="2016-10" db="EMBL/GenBank/DDBJ databases">
        <authorList>
            <person name="de Groot N.N."/>
        </authorList>
    </citation>
    <scope>NUCLEOTIDE SEQUENCE [LARGE SCALE GENOMIC DNA]</scope>
    <source>
        <strain evidence="11 12">DSM 25186</strain>
    </source>
</reference>
<feature type="domain" description="Mechanosensitive ion channel MscS C-terminal" evidence="9">
    <location>
        <begin position="200"/>
        <end position="283"/>
    </location>
</feature>
<dbReference type="Pfam" id="PF00924">
    <property type="entry name" value="MS_channel_2nd"/>
    <property type="match status" value="1"/>
</dbReference>
<evidence type="ECO:0000256" key="7">
    <source>
        <dbReference type="SAM" id="Phobius"/>
    </source>
</evidence>
<accession>A0A1G9DEL1</accession>
<feature type="transmembrane region" description="Helical" evidence="7">
    <location>
        <begin position="36"/>
        <end position="56"/>
    </location>
</feature>
<dbReference type="SUPFAM" id="SSF50182">
    <property type="entry name" value="Sm-like ribonucleoproteins"/>
    <property type="match status" value="1"/>
</dbReference>
<feature type="transmembrane region" description="Helical" evidence="7">
    <location>
        <begin position="110"/>
        <end position="134"/>
    </location>
</feature>
<evidence type="ECO:0000256" key="1">
    <source>
        <dbReference type="ARBA" id="ARBA00004651"/>
    </source>
</evidence>
<evidence type="ECO:0000256" key="5">
    <source>
        <dbReference type="ARBA" id="ARBA00022989"/>
    </source>
</evidence>
<comment type="subcellular location">
    <subcellularLocation>
        <location evidence="1">Cell membrane</location>
        <topology evidence="1">Multi-pass membrane protein</topology>
    </subcellularLocation>
</comment>
<dbReference type="Pfam" id="PF21088">
    <property type="entry name" value="MS_channel_1st"/>
    <property type="match status" value="1"/>
</dbReference>
<keyword evidence="6 7" id="KW-0472">Membrane</keyword>
<organism evidence="11 12">
    <name type="scientific">Catalinimonas alkaloidigena</name>
    <dbReference type="NCBI Taxonomy" id="1075417"/>
    <lineage>
        <taxon>Bacteria</taxon>
        <taxon>Pseudomonadati</taxon>
        <taxon>Bacteroidota</taxon>
        <taxon>Cytophagia</taxon>
        <taxon>Cytophagales</taxon>
        <taxon>Catalimonadaceae</taxon>
        <taxon>Catalinimonas</taxon>
    </lineage>
</organism>
<proteinExistence type="inferred from homology"/>
<feature type="domain" description="Mechanosensitive ion channel MscS" evidence="8">
    <location>
        <begin position="127"/>
        <end position="193"/>
    </location>
</feature>
<dbReference type="Gene3D" id="3.30.70.100">
    <property type="match status" value="1"/>
</dbReference>
<dbReference type="SUPFAM" id="SSF82861">
    <property type="entry name" value="Mechanosensitive channel protein MscS (YggB), transmembrane region"/>
    <property type="match status" value="1"/>
</dbReference>
<dbReference type="PANTHER" id="PTHR30221:SF1">
    <property type="entry name" value="SMALL-CONDUCTANCE MECHANOSENSITIVE CHANNEL"/>
    <property type="match status" value="1"/>
</dbReference>
<evidence type="ECO:0000259" key="10">
    <source>
        <dbReference type="Pfam" id="PF21088"/>
    </source>
</evidence>
<evidence type="ECO:0000259" key="9">
    <source>
        <dbReference type="Pfam" id="PF21082"/>
    </source>
</evidence>
<evidence type="ECO:0000313" key="11">
    <source>
        <dbReference type="EMBL" id="SDK62331.1"/>
    </source>
</evidence>
<evidence type="ECO:0000256" key="6">
    <source>
        <dbReference type="ARBA" id="ARBA00023136"/>
    </source>
</evidence>